<evidence type="ECO:0000313" key="3">
    <source>
        <dbReference type="Proteomes" id="UP000032427"/>
    </source>
</evidence>
<dbReference type="HOGENOM" id="CLU_048246_3_0_6"/>
<dbReference type="OrthoDB" id="9770715at2"/>
<gene>
    <name evidence="2" type="ORF">AWOD_II_0496</name>
</gene>
<keyword evidence="3" id="KW-1185">Reference proteome</keyword>
<dbReference type="Gene3D" id="1.10.3210.10">
    <property type="entry name" value="Hypothetical protein af1432"/>
    <property type="match status" value="1"/>
</dbReference>
<dbReference type="PATRIC" id="fig|80852.17.peg.3264"/>
<accession>A0A090I647</accession>
<proteinExistence type="predicted"/>
<evidence type="ECO:0000313" key="2">
    <source>
        <dbReference type="EMBL" id="CED57140.1"/>
    </source>
</evidence>
<dbReference type="InterPro" id="IPR052340">
    <property type="entry name" value="RNase_Y/CdgJ"/>
</dbReference>
<dbReference type="GeneID" id="28542747"/>
<organism evidence="2 3">
    <name type="scientific">Aliivibrio wodanis</name>
    <dbReference type="NCBI Taxonomy" id="80852"/>
    <lineage>
        <taxon>Bacteria</taxon>
        <taxon>Pseudomonadati</taxon>
        <taxon>Pseudomonadota</taxon>
        <taxon>Gammaproteobacteria</taxon>
        <taxon>Vibrionales</taxon>
        <taxon>Vibrionaceae</taxon>
        <taxon>Aliivibrio</taxon>
    </lineage>
</organism>
<dbReference type="KEGG" id="awd:AWOD_II_0496"/>
<name>A0A090I647_9GAMM</name>
<reference evidence="3" key="1">
    <citation type="submission" date="2014-09" db="EMBL/GenBank/DDBJ databases">
        <authorList>
            <person name="Hjerde E."/>
        </authorList>
    </citation>
    <scope>NUCLEOTIDE SEQUENCE [LARGE SCALE GENOMIC DNA]</scope>
    <source>
        <strain evidence="3">06/09/139</strain>
    </source>
</reference>
<feature type="domain" description="HDOD" evidence="1">
    <location>
        <begin position="13"/>
        <end position="204"/>
    </location>
</feature>
<dbReference type="EMBL" id="LN554847">
    <property type="protein sequence ID" value="CED57140.1"/>
    <property type="molecule type" value="Genomic_DNA"/>
</dbReference>
<dbReference type="Proteomes" id="UP000032427">
    <property type="component" value="Chromosome 2"/>
</dbReference>
<dbReference type="Pfam" id="PF08668">
    <property type="entry name" value="HDOD"/>
    <property type="match status" value="1"/>
</dbReference>
<dbReference type="InterPro" id="IPR013976">
    <property type="entry name" value="HDOD"/>
</dbReference>
<dbReference type="PANTHER" id="PTHR33525:SF6">
    <property type="entry name" value="HDOD DOMAIN-CONTAINING PROTEIN"/>
    <property type="match status" value="1"/>
</dbReference>
<dbReference type="PANTHER" id="PTHR33525">
    <property type="match status" value="1"/>
</dbReference>
<evidence type="ECO:0000259" key="1">
    <source>
        <dbReference type="PROSITE" id="PS51833"/>
    </source>
</evidence>
<sequence length="274" mass="30212">MEQNEILSHAHELPRIPKVIREMMELVNDPEVELQELARTISMEQVVSARVIRLANSAHFSRGKGVSSVDQAVVRLGLEPLKTLIIASSLVSAFPYVEVIDLEEFWQETFEVAVLSKAIAQSCDVNPNSAFTAGMLHNIGDLMIYTVMAEQVPTIFEKIEAGISKVIAQRSTIGTDSADLGAKLAESWSFSEELVFAISEQFEPKVDNIYSPLAATVRLANAINRDWDSLSTMDAKSVWLSEQIEAEILQVDTSIIEHIEAVRGAGAEMARLVI</sequence>
<dbReference type="SUPFAM" id="SSF109604">
    <property type="entry name" value="HD-domain/PDEase-like"/>
    <property type="match status" value="1"/>
</dbReference>
<protein>
    <recommendedName>
        <fullName evidence="1">HDOD domain-containing protein</fullName>
    </recommendedName>
</protein>
<dbReference type="AlphaFoldDB" id="A0A090I647"/>
<dbReference type="PROSITE" id="PS51833">
    <property type="entry name" value="HDOD"/>
    <property type="match status" value="1"/>
</dbReference>
<dbReference type="STRING" id="80852.AWOD_II_0496"/>